<protein>
    <submittedName>
        <fullName evidence="2">Uncharacterized protein</fullName>
    </submittedName>
</protein>
<feature type="region of interest" description="Disordered" evidence="1">
    <location>
        <begin position="494"/>
        <end position="518"/>
    </location>
</feature>
<dbReference type="Proteomes" id="UP001438707">
    <property type="component" value="Unassembled WGS sequence"/>
</dbReference>
<accession>A0AAW1QH63</accession>
<organism evidence="2 3">
    <name type="scientific">Apatococcus lobatus</name>
    <dbReference type="NCBI Taxonomy" id="904363"/>
    <lineage>
        <taxon>Eukaryota</taxon>
        <taxon>Viridiplantae</taxon>
        <taxon>Chlorophyta</taxon>
        <taxon>core chlorophytes</taxon>
        <taxon>Trebouxiophyceae</taxon>
        <taxon>Chlorellales</taxon>
        <taxon>Chlorellaceae</taxon>
        <taxon>Apatococcus</taxon>
    </lineage>
</organism>
<keyword evidence="3" id="KW-1185">Reference proteome</keyword>
<evidence type="ECO:0000256" key="1">
    <source>
        <dbReference type="SAM" id="MobiDB-lite"/>
    </source>
</evidence>
<evidence type="ECO:0000313" key="2">
    <source>
        <dbReference type="EMBL" id="KAK9820797.1"/>
    </source>
</evidence>
<dbReference type="AlphaFoldDB" id="A0AAW1QH63"/>
<comment type="caution">
    <text evidence="2">The sequence shown here is derived from an EMBL/GenBank/DDBJ whole genome shotgun (WGS) entry which is preliminary data.</text>
</comment>
<feature type="compositionally biased region" description="Polar residues" evidence="1">
    <location>
        <begin position="50"/>
        <end position="67"/>
    </location>
</feature>
<gene>
    <name evidence="2" type="ORF">WJX74_004973</name>
</gene>
<evidence type="ECO:0000313" key="3">
    <source>
        <dbReference type="Proteomes" id="UP001438707"/>
    </source>
</evidence>
<sequence>MALFWKRKLASSGTVARLGQAATVPSARLNIPSYKHWPCLNDIPDRQPPASFSRSRPSLQCPGSPTGVTEKPLWIGKASRSTPSVKSATAGQRATPAAGSSRALVLQPAAAQKLSFACPRQQLVISAPAGSLRPSAIRGQHSNMQRPRVRVAAGLVCLALVGFLGYHQLQSLSFARNQSQDVQRRRLSENSGSECLKEAQCPQKSSCGPTVSANSLPYTVSYSKVPQAEATAFTFKVCSTDCSHSASCKPLERFLLRLDSNLLANTEFFKTVSPAGSISQCSEAAGLGYSWSGSQLGALESHDPTQGEVCQDFSLEIYHESEAFTNLWLTDICQQGVKFVDGSGLLSEPQSTLADAGSCITRMSLEDGTSAIQLVADEDFSRPIEPPVDSELKAEIHRVMAELDGPRRQLLQTTSGAYGYSYSPSPYGYYGSPAASSPPAYGSYAPPTPPLFGRPASPAPPTYSSSPADYGYGYSSYGYGSYGSYGYYGYGAAPKAPASAPSPPSSPPAVTLFGPLSG</sequence>
<dbReference type="EMBL" id="JALJOS010000043">
    <property type="protein sequence ID" value="KAK9820797.1"/>
    <property type="molecule type" value="Genomic_DNA"/>
</dbReference>
<proteinExistence type="predicted"/>
<feature type="region of interest" description="Disordered" evidence="1">
    <location>
        <begin position="45"/>
        <end position="70"/>
    </location>
</feature>
<reference evidence="2 3" key="1">
    <citation type="journal article" date="2024" name="Nat. Commun.">
        <title>Phylogenomics reveals the evolutionary origins of lichenization in chlorophyte algae.</title>
        <authorList>
            <person name="Puginier C."/>
            <person name="Libourel C."/>
            <person name="Otte J."/>
            <person name="Skaloud P."/>
            <person name="Haon M."/>
            <person name="Grisel S."/>
            <person name="Petersen M."/>
            <person name="Berrin J.G."/>
            <person name="Delaux P.M."/>
            <person name="Dal Grande F."/>
            <person name="Keller J."/>
        </authorList>
    </citation>
    <scope>NUCLEOTIDE SEQUENCE [LARGE SCALE GENOMIC DNA]</scope>
    <source>
        <strain evidence="2 3">SAG 2145</strain>
    </source>
</reference>
<name>A0AAW1QH63_9CHLO</name>